<evidence type="ECO:0000259" key="15">
    <source>
        <dbReference type="PROSITE" id="PS50109"/>
    </source>
</evidence>
<dbReference type="OrthoDB" id="9813151at2"/>
<feature type="domain" description="Histidine kinase" evidence="15">
    <location>
        <begin position="584"/>
        <end position="798"/>
    </location>
</feature>
<feature type="coiled-coil region" evidence="12">
    <location>
        <begin position="419"/>
        <end position="453"/>
    </location>
</feature>
<dbReference type="InterPro" id="IPR007891">
    <property type="entry name" value="CHASE3"/>
</dbReference>
<evidence type="ECO:0000256" key="3">
    <source>
        <dbReference type="ARBA" id="ARBA00012438"/>
    </source>
</evidence>
<keyword evidence="14" id="KW-1133">Transmembrane helix</keyword>
<comment type="caution">
    <text evidence="17">The sequence shown here is derived from an EMBL/GenBank/DDBJ whole genome shotgun (WGS) entry which is preliminary data.</text>
</comment>
<keyword evidence="7" id="KW-0418">Kinase</keyword>
<keyword evidence="18" id="KW-1185">Reference proteome</keyword>
<dbReference type="PANTHER" id="PTHR43711">
    <property type="entry name" value="TWO-COMPONENT HISTIDINE KINASE"/>
    <property type="match status" value="1"/>
</dbReference>
<dbReference type="InterPro" id="IPR036097">
    <property type="entry name" value="HisK_dim/P_sf"/>
</dbReference>
<comment type="catalytic activity">
    <reaction evidence="1">
        <text>ATP + protein L-histidine = ADP + protein N-phospho-L-histidine.</text>
        <dbReference type="EC" id="2.7.13.3"/>
    </reaction>
</comment>
<evidence type="ECO:0000256" key="13">
    <source>
        <dbReference type="SAM" id="MobiDB-lite"/>
    </source>
</evidence>
<keyword evidence="14" id="KW-0812">Transmembrane</keyword>
<proteinExistence type="predicted"/>
<feature type="domain" description="Response regulatory" evidence="16">
    <location>
        <begin position="805"/>
        <end position="922"/>
    </location>
</feature>
<dbReference type="AlphaFoldDB" id="A0A4R5KAS7"/>
<dbReference type="SUPFAM" id="SSF47384">
    <property type="entry name" value="Homodimeric domain of signal transducing histidine kinase"/>
    <property type="match status" value="1"/>
</dbReference>
<dbReference type="SMART" id="SM00448">
    <property type="entry name" value="REC"/>
    <property type="match status" value="1"/>
</dbReference>
<sequence>MNITRSKVSLLYVIMIISLLAFVSVSSYLASNNMENAMKGIVNDIIPLSVVAENILEDVINQESGLRGYVVSGDEKYLEAYELGKQQLAPDLEVMADYQKKYPALKSLMEGDLLPLLKRLDEYYISQIALVRSGNLDEARTRITNGKTMMDRFRQLHIKVRTEIETIAENSYQDAYQAGHLTRIIISTGGGLALIIGLLSAFIFSRANRAEAALRKSEETYRYMAESLESQNEEIIAQQEEQEDTLEKLSQREQELEAISMYQEKLTGALNMDHFLHASIPALLDSLRMDAAMLVIRTPAEDAGSGGADKEPGASDYTVLYAIGYPQQPPTQVRSVLFGPALRVFQEKEPVACRRDLSPLEQGLHQSVSFALDQYYPLFDDNGDTIGFLLLTSYLTSRSEQRNRLTIGLARQFGLAFLAQSMNEERHRQAQRLEQLNEQLTQEKQLIAEQRDLIENILESTHEGMMLCDANGNLRFVNERMGDYLPLDGQIGVNWKDLDVYIDEISPSFKPIHLSIAGLLNGSLDKLTERFVFTGQDQQPRYLELYATKVGDKQQQAEQGYLFVFRDRTEEEKVDEMKNEFVSIVSHELRTPLASVLGFIEILLHRQLPPDKQRKYMETIYKEANRLSTLINDFLDLQRMESGKQVYHFAPVDLVSLLEEAAYQWKGKQSHRIELHLPDREVWIRADADRFKQIIHNLLSNAIKYSPQADTVDVTIRQDGEQVQLLVTDYGLGIPEEAHGKLFSKFYRVDNSDRRQIGGTGLGLAIVKEIVDAHHGSITFASQMGEGTTFTIGLEAHKVANAEGSVIILEDDDNLAKLIQVALAKLNLPTVHLRSAEEGMMALHQIRTHMPRLCIVDIHLEGAKTGWDFISELYRHPVFFRTPVIVSTALEPPMNYHEKDFEKFLRKPFSMEKLLEVAVNLLDGTGNQPSYVFPMQDESLIKNSLEKNGIRINEMTRDRDTIQVELSHDPGRDGDPR</sequence>
<evidence type="ECO:0000256" key="7">
    <source>
        <dbReference type="ARBA" id="ARBA00022777"/>
    </source>
</evidence>
<evidence type="ECO:0000256" key="1">
    <source>
        <dbReference type="ARBA" id="ARBA00000085"/>
    </source>
</evidence>
<keyword evidence="12" id="KW-0175">Coiled coil</keyword>
<dbReference type="SUPFAM" id="SSF55785">
    <property type="entry name" value="PYP-like sensor domain (PAS domain)"/>
    <property type="match status" value="1"/>
</dbReference>
<evidence type="ECO:0000256" key="14">
    <source>
        <dbReference type="SAM" id="Phobius"/>
    </source>
</evidence>
<dbReference type="FunFam" id="3.30.565.10:FF:000006">
    <property type="entry name" value="Sensor histidine kinase WalK"/>
    <property type="match status" value="1"/>
</dbReference>
<dbReference type="PRINTS" id="PR00344">
    <property type="entry name" value="BCTRLSENSOR"/>
</dbReference>
<dbReference type="Gene3D" id="3.40.50.2300">
    <property type="match status" value="1"/>
</dbReference>
<evidence type="ECO:0000256" key="4">
    <source>
        <dbReference type="ARBA" id="ARBA00022553"/>
    </source>
</evidence>
<organism evidence="17 18">
    <name type="scientific">Paenibacillus piri</name>
    <dbReference type="NCBI Taxonomy" id="2547395"/>
    <lineage>
        <taxon>Bacteria</taxon>
        <taxon>Bacillati</taxon>
        <taxon>Bacillota</taxon>
        <taxon>Bacilli</taxon>
        <taxon>Bacillales</taxon>
        <taxon>Paenibacillaceae</taxon>
        <taxon>Paenibacillus</taxon>
    </lineage>
</organism>
<evidence type="ECO:0000256" key="2">
    <source>
        <dbReference type="ARBA" id="ARBA00004651"/>
    </source>
</evidence>
<feature type="coiled-coil region" evidence="12">
    <location>
        <begin position="225"/>
        <end position="259"/>
    </location>
</feature>
<evidence type="ECO:0000313" key="17">
    <source>
        <dbReference type="EMBL" id="TDF92136.1"/>
    </source>
</evidence>
<evidence type="ECO:0000256" key="9">
    <source>
        <dbReference type="ARBA" id="ARBA00023012"/>
    </source>
</evidence>
<dbReference type="InterPro" id="IPR011006">
    <property type="entry name" value="CheY-like_superfamily"/>
</dbReference>
<dbReference type="SMART" id="SM00388">
    <property type="entry name" value="HisKA"/>
    <property type="match status" value="1"/>
</dbReference>
<dbReference type="PROSITE" id="PS50110">
    <property type="entry name" value="RESPONSE_REGULATORY"/>
    <property type="match status" value="1"/>
</dbReference>
<dbReference type="Pfam" id="PF05227">
    <property type="entry name" value="CHASE3"/>
    <property type="match status" value="1"/>
</dbReference>
<dbReference type="InterPro" id="IPR036890">
    <property type="entry name" value="HATPase_C_sf"/>
</dbReference>
<dbReference type="Pfam" id="PF00072">
    <property type="entry name" value="Response_reg"/>
    <property type="match status" value="1"/>
</dbReference>
<dbReference type="Pfam" id="PF02518">
    <property type="entry name" value="HATPase_c"/>
    <property type="match status" value="1"/>
</dbReference>
<keyword evidence="5" id="KW-0808">Transferase</keyword>
<dbReference type="Gene3D" id="3.30.450.20">
    <property type="entry name" value="PAS domain"/>
    <property type="match status" value="1"/>
</dbReference>
<feature type="transmembrane region" description="Helical" evidence="14">
    <location>
        <begin position="12"/>
        <end position="30"/>
    </location>
</feature>
<evidence type="ECO:0000256" key="5">
    <source>
        <dbReference type="ARBA" id="ARBA00022679"/>
    </source>
</evidence>
<dbReference type="CDD" id="cd00082">
    <property type="entry name" value="HisKA"/>
    <property type="match status" value="1"/>
</dbReference>
<dbReference type="EC" id="2.7.13.3" evidence="3"/>
<evidence type="ECO:0000256" key="12">
    <source>
        <dbReference type="SAM" id="Coils"/>
    </source>
</evidence>
<dbReference type="InterPro" id="IPR003661">
    <property type="entry name" value="HisK_dim/P_dom"/>
</dbReference>
<dbReference type="InterPro" id="IPR001789">
    <property type="entry name" value="Sig_transdc_resp-reg_receiver"/>
</dbReference>
<dbReference type="GO" id="GO:0005886">
    <property type="term" value="C:plasma membrane"/>
    <property type="evidence" value="ECO:0007669"/>
    <property type="project" value="UniProtKB-SubCell"/>
</dbReference>
<evidence type="ECO:0000313" key="18">
    <source>
        <dbReference type="Proteomes" id="UP000295636"/>
    </source>
</evidence>
<keyword evidence="6" id="KW-0547">Nucleotide-binding</keyword>
<dbReference type="Proteomes" id="UP000295636">
    <property type="component" value="Unassembled WGS sequence"/>
</dbReference>
<dbReference type="Gene3D" id="1.10.287.130">
    <property type="match status" value="1"/>
</dbReference>
<evidence type="ECO:0000256" key="6">
    <source>
        <dbReference type="ARBA" id="ARBA00022741"/>
    </source>
</evidence>
<feature type="transmembrane region" description="Helical" evidence="14">
    <location>
        <begin position="184"/>
        <end position="204"/>
    </location>
</feature>
<dbReference type="CDD" id="cd00075">
    <property type="entry name" value="HATPase"/>
    <property type="match status" value="1"/>
</dbReference>
<dbReference type="RefSeq" id="WP_133235426.1">
    <property type="nucleotide sequence ID" value="NZ_SMRT01000022.1"/>
</dbReference>
<reference evidence="17 18" key="1">
    <citation type="submission" date="2019-03" db="EMBL/GenBank/DDBJ databases">
        <title>This is whole genome sequence of Paenibacillus sp MS74 strain.</title>
        <authorList>
            <person name="Trinh H.N."/>
        </authorList>
    </citation>
    <scope>NUCLEOTIDE SEQUENCE [LARGE SCALE GENOMIC DNA]</scope>
    <source>
        <strain evidence="17 18">MS74</strain>
    </source>
</reference>
<dbReference type="InterPro" id="IPR000014">
    <property type="entry name" value="PAS"/>
</dbReference>
<dbReference type="InterPro" id="IPR004358">
    <property type="entry name" value="Sig_transdc_His_kin-like_C"/>
</dbReference>
<dbReference type="SMART" id="SM00387">
    <property type="entry name" value="HATPase_c"/>
    <property type="match status" value="1"/>
</dbReference>
<dbReference type="CDD" id="cd00130">
    <property type="entry name" value="PAS"/>
    <property type="match status" value="1"/>
</dbReference>
<keyword evidence="8" id="KW-0067">ATP-binding</keyword>
<dbReference type="Pfam" id="PF00512">
    <property type="entry name" value="HisKA"/>
    <property type="match status" value="1"/>
</dbReference>
<dbReference type="InterPro" id="IPR035965">
    <property type="entry name" value="PAS-like_dom_sf"/>
</dbReference>
<evidence type="ECO:0000256" key="8">
    <source>
        <dbReference type="ARBA" id="ARBA00022840"/>
    </source>
</evidence>
<evidence type="ECO:0000256" key="11">
    <source>
        <dbReference type="PROSITE-ProRule" id="PRU00169"/>
    </source>
</evidence>
<feature type="modified residue" description="4-aspartylphosphate" evidence="11">
    <location>
        <position position="857"/>
    </location>
</feature>
<dbReference type="SUPFAM" id="SSF55874">
    <property type="entry name" value="ATPase domain of HSP90 chaperone/DNA topoisomerase II/histidine kinase"/>
    <property type="match status" value="1"/>
</dbReference>
<dbReference type="InterPro" id="IPR050736">
    <property type="entry name" value="Sensor_HK_Regulatory"/>
</dbReference>
<keyword evidence="4 11" id="KW-0597">Phosphoprotein</keyword>
<keyword evidence="9" id="KW-0902">Two-component regulatory system</keyword>
<gene>
    <name evidence="17" type="ORF">E1757_30535</name>
</gene>
<comment type="subcellular location">
    <subcellularLocation>
        <location evidence="2">Cell membrane</location>
        <topology evidence="2">Multi-pass membrane protein</topology>
    </subcellularLocation>
</comment>
<dbReference type="InterPro" id="IPR003594">
    <property type="entry name" value="HATPase_dom"/>
</dbReference>
<dbReference type="GO" id="GO:0005524">
    <property type="term" value="F:ATP binding"/>
    <property type="evidence" value="ECO:0007669"/>
    <property type="project" value="UniProtKB-KW"/>
</dbReference>
<name>A0A4R5KAS7_9BACL</name>
<dbReference type="InterPro" id="IPR005467">
    <property type="entry name" value="His_kinase_dom"/>
</dbReference>
<evidence type="ECO:0000259" key="16">
    <source>
        <dbReference type="PROSITE" id="PS50110"/>
    </source>
</evidence>
<keyword evidence="10 14" id="KW-0472">Membrane</keyword>
<feature type="region of interest" description="Disordered" evidence="13">
    <location>
        <begin position="958"/>
        <end position="977"/>
    </location>
</feature>
<accession>A0A4R5KAS7</accession>
<dbReference type="FunFam" id="1.10.287.130:FF:000001">
    <property type="entry name" value="Two-component sensor histidine kinase"/>
    <property type="match status" value="1"/>
</dbReference>
<evidence type="ECO:0000256" key="10">
    <source>
        <dbReference type="ARBA" id="ARBA00023136"/>
    </source>
</evidence>
<protein>
    <recommendedName>
        <fullName evidence="3">histidine kinase</fullName>
        <ecNumber evidence="3">2.7.13.3</ecNumber>
    </recommendedName>
</protein>
<dbReference type="SUPFAM" id="SSF52172">
    <property type="entry name" value="CheY-like"/>
    <property type="match status" value="1"/>
</dbReference>
<dbReference type="PROSITE" id="PS50109">
    <property type="entry name" value="HIS_KIN"/>
    <property type="match status" value="1"/>
</dbReference>
<dbReference type="GO" id="GO:0000155">
    <property type="term" value="F:phosphorelay sensor kinase activity"/>
    <property type="evidence" value="ECO:0007669"/>
    <property type="project" value="InterPro"/>
</dbReference>
<dbReference type="EMBL" id="SMRT01000022">
    <property type="protein sequence ID" value="TDF92136.1"/>
    <property type="molecule type" value="Genomic_DNA"/>
</dbReference>
<dbReference type="PANTHER" id="PTHR43711:SF1">
    <property type="entry name" value="HISTIDINE KINASE 1"/>
    <property type="match status" value="1"/>
</dbReference>
<dbReference type="Gene3D" id="3.30.565.10">
    <property type="entry name" value="Histidine kinase-like ATPase, C-terminal domain"/>
    <property type="match status" value="1"/>
</dbReference>